<reference evidence="2 3" key="1">
    <citation type="journal article" date="2019" name="Nat. Microbiol.">
        <title>Mediterranean grassland soil C-N compound turnover is dependent on rainfall and depth, and is mediated by genomically divergent microorganisms.</title>
        <authorList>
            <person name="Diamond S."/>
            <person name="Andeer P.F."/>
            <person name="Li Z."/>
            <person name="Crits-Christoph A."/>
            <person name="Burstein D."/>
            <person name="Anantharaman K."/>
            <person name="Lane K.R."/>
            <person name="Thomas B.C."/>
            <person name="Pan C."/>
            <person name="Northen T.R."/>
            <person name="Banfield J.F."/>
        </authorList>
    </citation>
    <scope>NUCLEOTIDE SEQUENCE [LARGE SCALE GENOMIC DNA]</scope>
    <source>
        <strain evidence="2">WS_4</strain>
    </source>
</reference>
<evidence type="ECO:0000313" key="2">
    <source>
        <dbReference type="EMBL" id="TMQ53012.1"/>
    </source>
</evidence>
<feature type="domain" description="DUF2779" evidence="1">
    <location>
        <begin position="314"/>
        <end position="437"/>
    </location>
</feature>
<evidence type="ECO:0000259" key="1">
    <source>
        <dbReference type="Pfam" id="PF11074"/>
    </source>
</evidence>
<dbReference type="Pfam" id="PF11074">
    <property type="entry name" value="DUF2779"/>
    <property type="match status" value="1"/>
</dbReference>
<dbReference type="EMBL" id="VBOU01000091">
    <property type="protein sequence ID" value="TMQ53012.1"/>
    <property type="molecule type" value="Genomic_DNA"/>
</dbReference>
<accession>A0A538SNR4</accession>
<gene>
    <name evidence="2" type="ORF">E6K74_10520</name>
</gene>
<evidence type="ECO:0000313" key="3">
    <source>
        <dbReference type="Proteomes" id="UP000319829"/>
    </source>
</evidence>
<comment type="caution">
    <text evidence="2">The sequence shown here is derived from an EMBL/GenBank/DDBJ whole genome shotgun (WGS) entry which is preliminary data.</text>
</comment>
<sequence>MEQLPLWGSTTPTSARDSIPLLSKSRFIAGLQCHKRLYYECYHHDLRDPLDLTTRALFETGARVGIVARGLFGGGVRIPGDTPPDEAARTTAAALEQQATKAIYEAAFHHGNVRIRVDILAPVGDGSWDLIEVKSSAGYKEDYLTDVGIQLYVVEGAGVPVRRACILHVNNQYVYEGGPYVLDQLFTLRDVTEQAREVRPLLLSQLEAMRAPLWGSHPPPIPVGPHCKRPYTCPFYTRCHLDGPEYPLEHLPRMNPKLFRALRDADIEDIRDIPEDFPLLTDLHRRIRACVITGSVHSDPELKRALDALRPPVHFLDFETCNPALPLFVGTKPFQQVPFQWSDHVLRPDGSLEHREYLHTEPTDPRRDVAASLIKALGDEGPIVVYSGFEERIIRLLAEDVEEWREDLLAIVESRMVDLLELIRSHYYHPSFRGSFSIKEVLPALIDDLDYEDLEIREGGQAAVAFVQMMDEETPVGRRMELRHALRAYCRRDTEAMVRLFHKLREAE</sequence>
<organism evidence="2 3">
    <name type="scientific">Eiseniibacteriota bacterium</name>
    <dbReference type="NCBI Taxonomy" id="2212470"/>
    <lineage>
        <taxon>Bacteria</taxon>
        <taxon>Candidatus Eiseniibacteriota</taxon>
    </lineage>
</organism>
<protein>
    <submittedName>
        <fullName evidence="2">DUF2779 domain-containing protein</fullName>
    </submittedName>
</protein>
<dbReference type="InterPro" id="IPR021301">
    <property type="entry name" value="DUF2779"/>
</dbReference>
<dbReference type="Proteomes" id="UP000319829">
    <property type="component" value="Unassembled WGS sequence"/>
</dbReference>
<name>A0A538SNR4_UNCEI</name>
<proteinExistence type="predicted"/>
<dbReference type="AlphaFoldDB" id="A0A538SNR4"/>